<name>A0ABP4EQY7_9ACTN</name>
<dbReference type="EMBL" id="BAAALD010000162">
    <property type="protein sequence ID" value="GAA1126489.1"/>
    <property type="molecule type" value="Genomic_DNA"/>
</dbReference>
<reference evidence="2" key="1">
    <citation type="journal article" date="2019" name="Int. J. Syst. Evol. Microbiol.">
        <title>The Global Catalogue of Microorganisms (GCM) 10K type strain sequencing project: providing services to taxonomists for standard genome sequencing and annotation.</title>
        <authorList>
            <consortium name="The Broad Institute Genomics Platform"/>
            <consortium name="The Broad Institute Genome Sequencing Center for Infectious Disease"/>
            <person name="Wu L."/>
            <person name="Ma J."/>
        </authorList>
    </citation>
    <scope>NUCLEOTIDE SEQUENCE [LARGE SCALE GENOMIC DNA]</scope>
    <source>
        <strain evidence="2">JCM 13002</strain>
    </source>
</reference>
<keyword evidence="2" id="KW-1185">Reference proteome</keyword>
<accession>A0ABP4EQY7</accession>
<proteinExistence type="predicted"/>
<dbReference type="Proteomes" id="UP001499987">
    <property type="component" value="Unassembled WGS sequence"/>
</dbReference>
<organism evidence="1 2">
    <name type="scientific">Kitasatospora arboriphila</name>
    <dbReference type="NCBI Taxonomy" id="258052"/>
    <lineage>
        <taxon>Bacteria</taxon>
        <taxon>Bacillati</taxon>
        <taxon>Actinomycetota</taxon>
        <taxon>Actinomycetes</taxon>
        <taxon>Kitasatosporales</taxon>
        <taxon>Streptomycetaceae</taxon>
        <taxon>Kitasatospora</taxon>
    </lineage>
</organism>
<evidence type="ECO:0000313" key="2">
    <source>
        <dbReference type="Proteomes" id="UP001499987"/>
    </source>
</evidence>
<sequence length="64" mass="7301">MRMWGHYGGANCLVALRRTARPWSAVRVRNRDRVSVAADMISCGWVPFRVALRRRWDSVAEVAG</sequence>
<protein>
    <submittedName>
        <fullName evidence="1">Uncharacterized protein</fullName>
    </submittedName>
</protein>
<gene>
    <name evidence="1" type="ORF">GCM10009663_75970</name>
</gene>
<comment type="caution">
    <text evidence="1">The sequence shown here is derived from an EMBL/GenBank/DDBJ whole genome shotgun (WGS) entry which is preliminary data.</text>
</comment>
<evidence type="ECO:0000313" key="1">
    <source>
        <dbReference type="EMBL" id="GAA1126489.1"/>
    </source>
</evidence>